<feature type="transmembrane region" description="Helical" evidence="1">
    <location>
        <begin position="47"/>
        <end position="72"/>
    </location>
</feature>
<protein>
    <submittedName>
        <fullName evidence="2">Uncharacterized protein</fullName>
    </submittedName>
</protein>
<feature type="transmembrane region" description="Helical" evidence="1">
    <location>
        <begin position="6"/>
        <end position="26"/>
    </location>
</feature>
<name>A0A382JSE0_9ZZZZ</name>
<gene>
    <name evidence="2" type="ORF">METZ01_LOCUS266997</name>
</gene>
<evidence type="ECO:0000256" key="1">
    <source>
        <dbReference type="SAM" id="Phobius"/>
    </source>
</evidence>
<dbReference type="AlphaFoldDB" id="A0A382JSE0"/>
<accession>A0A382JSE0</accession>
<evidence type="ECO:0000313" key="2">
    <source>
        <dbReference type="EMBL" id="SVC14143.1"/>
    </source>
</evidence>
<dbReference type="EMBL" id="UINC01075699">
    <property type="protein sequence ID" value="SVC14143.1"/>
    <property type="molecule type" value="Genomic_DNA"/>
</dbReference>
<keyword evidence="1" id="KW-0472">Membrane</keyword>
<organism evidence="2">
    <name type="scientific">marine metagenome</name>
    <dbReference type="NCBI Taxonomy" id="408172"/>
    <lineage>
        <taxon>unclassified sequences</taxon>
        <taxon>metagenomes</taxon>
        <taxon>ecological metagenomes</taxon>
    </lineage>
</organism>
<keyword evidence="1" id="KW-0812">Transmembrane</keyword>
<reference evidence="2" key="1">
    <citation type="submission" date="2018-05" db="EMBL/GenBank/DDBJ databases">
        <authorList>
            <person name="Lanie J.A."/>
            <person name="Ng W.-L."/>
            <person name="Kazmierczak K.M."/>
            <person name="Andrzejewski T.M."/>
            <person name="Davidsen T.M."/>
            <person name="Wayne K.J."/>
            <person name="Tettelin H."/>
            <person name="Glass J.I."/>
            <person name="Rusch D."/>
            <person name="Podicherti R."/>
            <person name="Tsui H.-C.T."/>
            <person name="Winkler M.E."/>
        </authorList>
    </citation>
    <scope>NUCLEOTIDE SEQUENCE</scope>
</reference>
<proteinExistence type="predicted"/>
<sequence length="82" mass="9301">MNEIAIFGLLDGVCLGVFWLYSRCFLASEKLLRKEESQRWLEGLKRVVMVSLFLFLCALTGWKATFLSLAILTPIGLTAQFL</sequence>
<feature type="non-terminal residue" evidence="2">
    <location>
        <position position="82"/>
    </location>
</feature>
<keyword evidence="1" id="KW-1133">Transmembrane helix</keyword>